<dbReference type="PANTHER" id="PTHR34293:SF1">
    <property type="entry name" value="HTH-TYPE TRANSCRIPTIONAL REGULATOR TRMBL2"/>
    <property type="match status" value="1"/>
</dbReference>
<dbReference type="Proteomes" id="UP001165135">
    <property type="component" value="Unassembled WGS sequence"/>
</dbReference>
<evidence type="ECO:0000256" key="1">
    <source>
        <dbReference type="SAM" id="Coils"/>
    </source>
</evidence>
<dbReference type="InterPro" id="IPR036390">
    <property type="entry name" value="WH_DNA-bd_sf"/>
</dbReference>
<dbReference type="RefSeq" id="WP_285620147.1">
    <property type="nucleotide sequence ID" value="NZ_BSTJ01000003.1"/>
</dbReference>
<dbReference type="AlphaFoldDB" id="A0A9W6REZ1"/>
<dbReference type="SUPFAM" id="SSF46785">
    <property type="entry name" value="Winged helix' DNA-binding domain"/>
    <property type="match status" value="1"/>
</dbReference>
<dbReference type="InterPro" id="IPR002831">
    <property type="entry name" value="Tscrpt_reg_TrmB_N"/>
</dbReference>
<feature type="domain" description="Transcription regulator TrmB N-terminal" evidence="2">
    <location>
        <begin position="11"/>
        <end position="77"/>
    </location>
</feature>
<comment type="caution">
    <text evidence="3">The sequence shown here is derived from an EMBL/GenBank/DDBJ whole genome shotgun (WGS) entry which is preliminary data.</text>
</comment>
<evidence type="ECO:0000313" key="4">
    <source>
        <dbReference type="Proteomes" id="UP001165135"/>
    </source>
</evidence>
<gene>
    <name evidence="3" type="ORF">Airi01_026210</name>
</gene>
<dbReference type="InterPro" id="IPR036388">
    <property type="entry name" value="WH-like_DNA-bd_sf"/>
</dbReference>
<dbReference type="Gene3D" id="1.10.10.10">
    <property type="entry name" value="Winged helix-like DNA-binding domain superfamily/Winged helix DNA-binding domain"/>
    <property type="match status" value="1"/>
</dbReference>
<evidence type="ECO:0000259" key="2">
    <source>
        <dbReference type="Pfam" id="PF01978"/>
    </source>
</evidence>
<reference evidence="3" key="1">
    <citation type="submission" date="2023-03" db="EMBL/GenBank/DDBJ databases">
        <title>Actinoallomurus iriomotensis NBRC 103681.</title>
        <authorList>
            <person name="Ichikawa N."/>
            <person name="Sato H."/>
            <person name="Tonouchi N."/>
        </authorList>
    </citation>
    <scope>NUCLEOTIDE SEQUENCE</scope>
    <source>
        <strain evidence="3">NBRC 103681</strain>
    </source>
</reference>
<dbReference type="Gene3D" id="3.30.870.10">
    <property type="entry name" value="Endonuclease Chain A"/>
    <property type="match status" value="1"/>
</dbReference>
<feature type="coiled-coil region" evidence="1">
    <location>
        <begin position="122"/>
        <end position="149"/>
    </location>
</feature>
<keyword evidence="1" id="KW-0175">Coiled coil</keyword>
<sequence>MGDLDRWRRELTELGLTGYEARVYLALVNRSRYTAAQVARESGVPRQRIYDVLSGLTERGLVRALPGQVTRYTAVDPASAIERLLAAHRAQFSQLEQATARLVEALVPAWSHGRDETDPLDYVEVLRDREMLSERLEDIQAEAKKEILAMAKLPYLTGDSTSGLATIRRLTQAGGTVRCIYEGDALVHSEMLADIRRYAAAGEHARIAASVPMRMWIVDGTRVVMSLRDPVADSSSTTNVLIEHPALAQCLTYAFEAIWEGASPV</sequence>
<dbReference type="PANTHER" id="PTHR34293">
    <property type="entry name" value="HTH-TYPE TRANSCRIPTIONAL REGULATOR TRMBL2"/>
    <property type="match status" value="1"/>
</dbReference>
<dbReference type="Pfam" id="PF01978">
    <property type="entry name" value="TrmB"/>
    <property type="match status" value="1"/>
</dbReference>
<protein>
    <submittedName>
        <fullName evidence="3">TrmB family transcriptional regulator</fullName>
    </submittedName>
</protein>
<dbReference type="EMBL" id="BSTJ01000003">
    <property type="protein sequence ID" value="GLY74354.1"/>
    <property type="molecule type" value="Genomic_DNA"/>
</dbReference>
<name>A0A9W6REZ1_9ACTN</name>
<accession>A0A9W6REZ1</accession>
<proteinExistence type="predicted"/>
<evidence type="ECO:0000313" key="3">
    <source>
        <dbReference type="EMBL" id="GLY74354.1"/>
    </source>
</evidence>
<organism evidence="3 4">
    <name type="scientific">Actinoallomurus iriomotensis</name>
    <dbReference type="NCBI Taxonomy" id="478107"/>
    <lineage>
        <taxon>Bacteria</taxon>
        <taxon>Bacillati</taxon>
        <taxon>Actinomycetota</taxon>
        <taxon>Actinomycetes</taxon>
        <taxon>Streptosporangiales</taxon>
        <taxon>Thermomonosporaceae</taxon>
        <taxon>Actinoallomurus</taxon>
    </lineage>
</organism>
<dbReference type="InterPro" id="IPR051797">
    <property type="entry name" value="TrmB-like"/>
</dbReference>